<evidence type="ECO:0000256" key="1">
    <source>
        <dbReference type="ARBA" id="ARBA00004613"/>
    </source>
</evidence>
<sequence>ARPATLAATWRCACCWRRPASRVKPARGAALLCGPRAGLLSGSRSPYARGAEPPGRAGASPEPQLHPRLRSLVSPAGGPGADGVRRQDGAVCVQDVAPNLQRCERLPDGRGTSQCKADVFLSLRSADCRAP</sequence>
<keyword evidence="6" id="KW-0527">Neuropeptide</keyword>
<reference evidence="8 9" key="1">
    <citation type="submission" date="2016-06" db="EMBL/GenBank/DDBJ databases">
        <title>Genome of Rhinopithecus bieti.</title>
        <authorList>
            <person name="Wu"/>
            <person name="C.-I. and Zhang"/>
            <person name="Y."/>
        </authorList>
    </citation>
    <scope>NUCLEOTIDE SEQUENCE</scope>
</reference>
<dbReference type="GO" id="GO:0005576">
    <property type="term" value="C:extracellular region"/>
    <property type="evidence" value="ECO:0007669"/>
    <property type="project" value="UniProtKB-SubCell"/>
</dbReference>
<evidence type="ECO:0000256" key="4">
    <source>
        <dbReference type="ARBA" id="ARBA00022685"/>
    </source>
</evidence>
<reference evidence="8" key="3">
    <citation type="submission" date="2025-09" db="UniProtKB">
        <authorList>
            <consortium name="Ensembl"/>
        </authorList>
    </citation>
    <scope>IDENTIFICATION</scope>
</reference>
<evidence type="ECO:0000256" key="7">
    <source>
        <dbReference type="SAM" id="MobiDB-lite"/>
    </source>
</evidence>
<proteinExistence type="inferred from homology"/>
<evidence type="ECO:0000256" key="2">
    <source>
        <dbReference type="ARBA" id="ARBA00005292"/>
    </source>
</evidence>
<name>A0A2K6MAY2_RHIBE</name>
<dbReference type="STRING" id="61621.ENSRBIP00000032944"/>
<evidence type="ECO:0000256" key="6">
    <source>
        <dbReference type="ARBA" id="ARBA00023320"/>
    </source>
</evidence>
<evidence type="ECO:0000313" key="9">
    <source>
        <dbReference type="Proteomes" id="UP000233180"/>
    </source>
</evidence>
<protein>
    <submittedName>
        <fullName evidence="8">Uncharacterized protein</fullName>
    </submittedName>
</protein>
<dbReference type="InterPro" id="IPR013297">
    <property type="entry name" value="Neuropept_BW_pre"/>
</dbReference>
<dbReference type="Pfam" id="PF15180">
    <property type="entry name" value="NPBW"/>
    <property type="match status" value="1"/>
</dbReference>
<evidence type="ECO:0000313" key="8">
    <source>
        <dbReference type="Ensembl" id="ENSRBIP00000032944.1"/>
    </source>
</evidence>
<dbReference type="GO" id="GO:0007218">
    <property type="term" value="P:neuropeptide signaling pathway"/>
    <property type="evidence" value="ECO:0007669"/>
    <property type="project" value="UniProtKB-KW"/>
</dbReference>
<reference evidence="8" key="2">
    <citation type="submission" date="2025-08" db="UniProtKB">
        <authorList>
            <consortium name="Ensembl"/>
        </authorList>
    </citation>
    <scope>IDENTIFICATION</scope>
</reference>
<dbReference type="OMA" id="ATFQCRA"/>
<dbReference type="GO" id="GO:0001664">
    <property type="term" value="F:G protein-coupled receptor binding"/>
    <property type="evidence" value="ECO:0007669"/>
    <property type="project" value="InterPro"/>
</dbReference>
<comment type="subcellular location">
    <subcellularLocation>
        <location evidence="1">Secreted</location>
    </subcellularLocation>
</comment>
<keyword evidence="3" id="KW-0964">Secreted</keyword>
<comment type="similarity">
    <text evidence="2">Belongs to the neuropeptide B/W family.</text>
</comment>
<feature type="compositionally biased region" description="Low complexity" evidence="7">
    <location>
        <begin position="48"/>
        <end position="63"/>
    </location>
</feature>
<keyword evidence="5" id="KW-0732">Signal</keyword>
<dbReference type="Proteomes" id="UP000233180">
    <property type="component" value="Unassembled WGS sequence"/>
</dbReference>
<dbReference type="GeneTree" id="ENSGT00940000172941"/>
<feature type="region of interest" description="Disordered" evidence="7">
    <location>
        <begin position="42"/>
        <end position="85"/>
    </location>
</feature>
<keyword evidence="9" id="KW-1185">Reference proteome</keyword>
<evidence type="ECO:0000256" key="5">
    <source>
        <dbReference type="ARBA" id="ARBA00022729"/>
    </source>
</evidence>
<dbReference type="Ensembl" id="ENSRBIT00000056922.1">
    <property type="protein sequence ID" value="ENSRBIP00000032944.1"/>
    <property type="gene ID" value="ENSRBIG00000040245.1"/>
</dbReference>
<dbReference type="AlphaFoldDB" id="A0A2K6MAY2"/>
<evidence type="ECO:0000256" key="3">
    <source>
        <dbReference type="ARBA" id="ARBA00022525"/>
    </source>
</evidence>
<keyword evidence="4" id="KW-0165">Cleavage on pair of basic residues</keyword>
<organism evidence="8 9">
    <name type="scientific">Rhinopithecus bieti</name>
    <name type="common">Black snub-nosed monkey</name>
    <name type="synonym">Pygathrix bieti</name>
    <dbReference type="NCBI Taxonomy" id="61621"/>
    <lineage>
        <taxon>Eukaryota</taxon>
        <taxon>Metazoa</taxon>
        <taxon>Chordata</taxon>
        <taxon>Craniata</taxon>
        <taxon>Vertebrata</taxon>
        <taxon>Euteleostomi</taxon>
        <taxon>Mammalia</taxon>
        <taxon>Eutheria</taxon>
        <taxon>Euarchontoglires</taxon>
        <taxon>Primates</taxon>
        <taxon>Haplorrhini</taxon>
        <taxon>Catarrhini</taxon>
        <taxon>Cercopithecidae</taxon>
        <taxon>Colobinae</taxon>
        <taxon>Rhinopithecus</taxon>
    </lineage>
</organism>
<accession>A0A2K6MAY2</accession>